<dbReference type="PROSITE" id="PS00237">
    <property type="entry name" value="G_PROTEIN_RECEP_F1_1"/>
    <property type="match status" value="1"/>
</dbReference>
<protein>
    <submittedName>
        <fullName evidence="14">GCR304</fullName>
    </submittedName>
</protein>
<evidence type="ECO:0000256" key="8">
    <source>
        <dbReference type="ARBA" id="ARBA00023170"/>
    </source>
</evidence>
<dbReference type="CDD" id="cd15096">
    <property type="entry name" value="7tmA_AstA_R_insect"/>
    <property type="match status" value="1"/>
</dbReference>
<reference evidence="14" key="1">
    <citation type="journal article" date="2016" name="PLoS Biol.">
        <title>GPCRs Direct Germline Development and Somatic Gonad Function in Planarians.</title>
        <authorList>
            <person name="Saberi A."/>
            <person name="Jamal A."/>
            <person name="Beets I."/>
            <person name="Schoofs L."/>
            <person name="Newmark P.A."/>
        </authorList>
    </citation>
    <scope>NUCLEOTIDE SEQUENCE</scope>
</reference>
<evidence type="ECO:0000256" key="3">
    <source>
        <dbReference type="ARBA" id="ARBA00022692"/>
    </source>
</evidence>
<evidence type="ECO:0000256" key="9">
    <source>
        <dbReference type="ARBA" id="ARBA00023180"/>
    </source>
</evidence>
<comment type="subcellular location">
    <subcellularLocation>
        <location evidence="1">Cell membrane</location>
        <topology evidence="1">Multi-pass membrane protein</topology>
    </subcellularLocation>
</comment>
<evidence type="ECO:0000256" key="2">
    <source>
        <dbReference type="ARBA" id="ARBA00022475"/>
    </source>
</evidence>
<keyword evidence="6 12" id="KW-0472">Membrane</keyword>
<dbReference type="GO" id="GO:0004930">
    <property type="term" value="F:G protein-coupled receptor activity"/>
    <property type="evidence" value="ECO:0007669"/>
    <property type="project" value="UniProtKB-KW"/>
</dbReference>
<proteinExistence type="evidence at transcript level"/>
<keyword evidence="8 11" id="KW-0675">Receptor</keyword>
<feature type="domain" description="G-protein coupled receptors family 1 profile" evidence="13">
    <location>
        <begin position="54"/>
        <end position="325"/>
    </location>
</feature>
<feature type="transmembrane region" description="Helical" evidence="12">
    <location>
        <begin position="112"/>
        <end position="133"/>
    </location>
</feature>
<dbReference type="InterPro" id="IPR000405">
    <property type="entry name" value="Galanin_rcpt"/>
</dbReference>
<feature type="transmembrane region" description="Helical" evidence="12">
    <location>
        <begin position="218"/>
        <end position="244"/>
    </location>
</feature>
<evidence type="ECO:0000256" key="11">
    <source>
        <dbReference type="RuleBase" id="RU000688"/>
    </source>
</evidence>
<feature type="transmembrane region" description="Helical" evidence="12">
    <location>
        <begin position="154"/>
        <end position="174"/>
    </location>
</feature>
<keyword evidence="5 11" id="KW-0297">G-protein coupled receptor</keyword>
<keyword evidence="7" id="KW-1015">Disulfide bond</keyword>
<name>A0A193KUR9_SCHMD</name>
<dbReference type="SMART" id="SM01381">
    <property type="entry name" value="7TM_GPCR_Srsx"/>
    <property type="match status" value="1"/>
</dbReference>
<dbReference type="OrthoDB" id="2132067at2759"/>
<evidence type="ECO:0000313" key="14">
    <source>
        <dbReference type="EMBL" id="ANO39116.1"/>
    </source>
</evidence>
<dbReference type="InterPro" id="IPR017452">
    <property type="entry name" value="GPCR_Rhodpsn_7TM"/>
</dbReference>
<feature type="transmembrane region" description="Helical" evidence="12">
    <location>
        <begin position="306"/>
        <end position="328"/>
    </location>
</feature>
<keyword evidence="10 11" id="KW-0807">Transducer</keyword>
<keyword evidence="2" id="KW-1003">Cell membrane</keyword>
<keyword evidence="3 11" id="KW-0812">Transmembrane</keyword>
<feature type="transmembrane region" description="Helical" evidence="12">
    <location>
        <begin position="271"/>
        <end position="294"/>
    </location>
</feature>
<dbReference type="PANTHER" id="PTHR45695">
    <property type="entry name" value="LEUCOKININ RECEPTOR-RELATED"/>
    <property type="match status" value="1"/>
</dbReference>
<evidence type="ECO:0000259" key="13">
    <source>
        <dbReference type="PROSITE" id="PS50262"/>
    </source>
</evidence>
<sequence length="448" mass="50978">MMVLFEPLNNPILNDTPLAVSLCMKTTTMDYMKILTSVAVPILFGLIMVVGFVGNLLVIVVIIANIQMRNTTNILIISLAVADLLFIIFCVPFTAVMYVTGGWPLGRVLCQIYQYMTYITAYCSVYTLVLMSIDRYLAVVHPIRSMTLRNSRNTIIAVGTVWSLFLVSNLPLLINSDIIEGPRDEITDCLVDYCTYKPFMKWNSTKKRYEDDKVFGKIYYTLFFVMFYLWPVIIISVLYGFLIYRLLCGRSSKISHSNDAMVTKKRVTKMVIVVIVIFTLCWAPIQTIFIIQLYGKDPGGNLFRTIHVISNCLAYSNSMVNPFLYAFLSENFRRAFANLLCCRRLKSFATGTIRDRRGITNECGTNVLATSGVTRKRESTTQEQKLSLINCHNQIKLISEPVEKLILEQTTENSLNLTEDLSSKTDLSEMDKNGKFETFVLLETHITD</sequence>
<dbReference type="AlphaFoldDB" id="A0A193KUR9"/>
<dbReference type="GO" id="GO:0005886">
    <property type="term" value="C:plasma membrane"/>
    <property type="evidence" value="ECO:0007669"/>
    <property type="project" value="UniProtKB-SubCell"/>
</dbReference>
<comment type="similarity">
    <text evidence="11">Belongs to the G-protein coupled receptor 1 family.</text>
</comment>
<accession>A0A193KUR9</accession>
<feature type="transmembrane region" description="Helical" evidence="12">
    <location>
        <begin position="38"/>
        <end position="63"/>
    </location>
</feature>
<evidence type="ECO:0000256" key="10">
    <source>
        <dbReference type="ARBA" id="ARBA00023224"/>
    </source>
</evidence>
<evidence type="ECO:0000256" key="7">
    <source>
        <dbReference type="ARBA" id="ARBA00023157"/>
    </source>
</evidence>
<dbReference type="PANTHER" id="PTHR45695:SF23">
    <property type="entry name" value="GALANIN-LIKE G-PROTEIN COUPLED RECEPTOR NPR-9"/>
    <property type="match status" value="1"/>
</dbReference>
<dbReference type="PRINTS" id="PR00663">
    <property type="entry name" value="GALANINR"/>
</dbReference>
<evidence type="ECO:0000256" key="5">
    <source>
        <dbReference type="ARBA" id="ARBA00023040"/>
    </source>
</evidence>
<dbReference type="Gene3D" id="1.20.1070.10">
    <property type="entry name" value="Rhodopsin 7-helix transmembrane proteins"/>
    <property type="match status" value="1"/>
</dbReference>
<dbReference type="EMBL" id="KX018955">
    <property type="protein sequence ID" value="ANO39116.1"/>
    <property type="molecule type" value="mRNA"/>
</dbReference>
<gene>
    <name evidence="14" type="primary">gcr304</name>
</gene>
<keyword evidence="4 12" id="KW-1133">Transmembrane helix</keyword>
<feature type="transmembrane region" description="Helical" evidence="12">
    <location>
        <begin position="75"/>
        <end position="100"/>
    </location>
</feature>
<dbReference type="PRINTS" id="PR00237">
    <property type="entry name" value="GPCRRHODOPSN"/>
</dbReference>
<organism evidence="14">
    <name type="scientific">Schmidtea mediterranea</name>
    <name type="common">Freshwater planarian flatworm</name>
    <dbReference type="NCBI Taxonomy" id="79327"/>
    <lineage>
        <taxon>Eukaryota</taxon>
        <taxon>Metazoa</taxon>
        <taxon>Spiralia</taxon>
        <taxon>Lophotrochozoa</taxon>
        <taxon>Platyhelminthes</taxon>
        <taxon>Rhabditophora</taxon>
        <taxon>Seriata</taxon>
        <taxon>Tricladida</taxon>
        <taxon>Continenticola</taxon>
        <taxon>Geoplanoidea</taxon>
        <taxon>Dugesiidae</taxon>
        <taxon>Schmidtea</taxon>
    </lineage>
</organism>
<evidence type="ECO:0000256" key="1">
    <source>
        <dbReference type="ARBA" id="ARBA00004651"/>
    </source>
</evidence>
<evidence type="ECO:0000256" key="12">
    <source>
        <dbReference type="SAM" id="Phobius"/>
    </source>
</evidence>
<dbReference type="Pfam" id="PF00001">
    <property type="entry name" value="7tm_1"/>
    <property type="match status" value="1"/>
</dbReference>
<evidence type="ECO:0000256" key="4">
    <source>
        <dbReference type="ARBA" id="ARBA00022989"/>
    </source>
</evidence>
<dbReference type="SUPFAM" id="SSF81321">
    <property type="entry name" value="Family A G protein-coupled receptor-like"/>
    <property type="match status" value="1"/>
</dbReference>
<dbReference type="InterPro" id="IPR000276">
    <property type="entry name" value="GPCR_Rhodpsn"/>
</dbReference>
<dbReference type="PROSITE" id="PS50262">
    <property type="entry name" value="G_PROTEIN_RECEP_F1_2"/>
    <property type="match status" value="1"/>
</dbReference>
<evidence type="ECO:0000256" key="6">
    <source>
        <dbReference type="ARBA" id="ARBA00023136"/>
    </source>
</evidence>
<keyword evidence="9" id="KW-0325">Glycoprotein</keyword>